<comment type="caution">
    <text evidence="7">The sequence shown here is derived from an EMBL/GenBank/DDBJ whole genome shotgun (WGS) entry which is preliminary data.</text>
</comment>
<dbReference type="InterPro" id="IPR030391">
    <property type="entry name" value="MeTrfase_TrmA_CS"/>
</dbReference>
<dbReference type="GO" id="GO:0070041">
    <property type="term" value="F:rRNA (uridine-C5-)-methyltransferase activity"/>
    <property type="evidence" value="ECO:0007669"/>
    <property type="project" value="TreeGrafter"/>
</dbReference>
<keyword evidence="3 4" id="KW-0949">S-adenosyl-L-methionine</keyword>
<dbReference type="CDD" id="cd02440">
    <property type="entry name" value="AdoMet_MTases"/>
    <property type="match status" value="1"/>
</dbReference>
<dbReference type="Pfam" id="PF05958">
    <property type="entry name" value="tRNA_U5-meth_tr"/>
    <property type="match status" value="1"/>
</dbReference>
<protein>
    <submittedName>
        <fullName evidence="7">23S rRNA (Uracil-5-)-methyltransferase RumA</fullName>
    </submittedName>
</protein>
<accession>A0A1L8ST55</accession>
<keyword evidence="2 4" id="KW-0808">Transferase</keyword>
<dbReference type="Gene3D" id="2.40.50.140">
    <property type="entry name" value="Nucleic acid-binding proteins"/>
    <property type="match status" value="1"/>
</dbReference>
<gene>
    <name evidence="7" type="ORF">RV00_GL003006</name>
</gene>
<dbReference type="OrthoDB" id="9804590at2"/>
<feature type="binding site" evidence="4">
    <location>
        <position position="295"/>
    </location>
    <ligand>
        <name>S-adenosyl-L-methionine</name>
        <dbReference type="ChEBI" id="CHEBI:59789"/>
    </ligand>
</feature>
<keyword evidence="1 4" id="KW-0489">Methyltransferase</keyword>
<dbReference type="Proteomes" id="UP000183700">
    <property type="component" value="Unassembled WGS sequence"/>
</dbReference>
<feature type="active site" evidence="5">
    <location>
        <position position="420"/>
    </location>
</feature>
<feature type="binding site" evidence="4">
    <location>
        <position position="324"/>
    </location>
    <ligand>
        <name>S-adenosyl-L-methionine</name>
        <dbReference type="ChEBI" id="CHEBI:59789"/>
    </ligand>
</feature>
<evidence type="ECO:0000256" key="3">
    <source>
        <dbReference type="ARBA" id="ARBA00022691"/>
    </source>
</evidence>
<dbReference type="InterPro" id="IPR012340">
    <property type="entry name" value="NA-bd_OB-fold"/>
</dbReference>
<dbReference type="Gene3D" id="3.40.50.150">
    <property type="entry name" value="Vaccinia Virus protein VP39"/>
    <property type="match status" value="1"/>
</dbReference>
<evidence type="ECO:0000313" key="7">
    <source>
        <dbReference type="EMBL" id="OJG35175.1"/>
    </source>
</evidence>
<proteinExistence type="inferred from homology"/>
<comment type="similarity">
    <text evidence="4">Belongs to the class I-like SAM-binding methyltransferase superfamily. RNA M5U methyltransferase family.</text>
</comment>
<organism evidence="7 8">
    <name type="scientific">Enterococcus devriesei</name>
    <dbReference type="NCBI Taxonomy" id="319970"/>
    <lineage>
        <taxon>Bacteria</taxon>
        <taxon>Bacillati</taxon>
        <taxon>Bacillota</taxon>
        <taxon>Bacilli</taxon>
        <taxon>Lactobacillales</taxon>
        <taxon>Enterococcaceae</taxon>
        <taxon>Enterococcus</taxon>
    </lineage>
</organism>
<dbReference type="SUPFAM" id="SSF53335">
    <property type="entry name" value="S-adenosyl-L-methionine-dependent methyltransferases"/>
    <property type="match status" value="1"/>
</dbReference>
<dbReference type="PROSITE" id="PS01230">
    <property type="entry name" value="TRMA_1"/>
    <property type="match status" value="1"/>
</dbReference>
<evidence type="ECO:0000256" key="4">
    <source>
        <dbReference type="PROSITE-ProRule" id="PRU01024"/>
    </source>
</evidence>
<reference evidence="7 8" key="1">
    <citation type="submission" date="2014-12" db="EMBL/GenBank/DDBJ databases">
        <title>Draft genome sequences of 29 type strains of Enterococci.</title>
        <authorList>
            <person name="Zhong Z."/>
            <person name="Sun Z."/>
            <person name="Liu W."/>
            <person name="Zhang W."/>
            <person name="Zhang H."/>
        </authorList>
    </citation>
    <scope>NUCLEOTIDE SEQUENCE [LARGE SCALE GENOMIC DNA]</scope>
    <source>
        <strain evidence="7 8">DSM 22802</strain>
    </source>
</reference>
<feature type="domain" description="TRAM" evidence="6">
    <location>
        <begin position="13"/>
        <end position="71"/>
    </location>
</feature>
<dbReference type="InterPro" id="IPR010280">
    <property type="entry name" value="U5_MeTrfase_fam"/>
</dbReference>
<evidence type="ECO:0000256" key="1">
    <source>
        <dbReference type="ARBA" id="ARBA00022603"/>
    </source>
</evidence>
<dbReference type="STRING" id="319970.RV00_GL003006"/>
<dbReference type="PANTHER" id="PTHR11061:SF30">
    <property type="entry name" value="TRNA (URACIL(54)-C(5))-METHYLTRANSFERASE"/>
    <property type="match status" value="1"/>
</dbReference>
<dbReference type="SUPFAM" id="SSF50249">
    <property type="entry name" value="Nucleic acid-binding proteins"/>
    <property type="match status" value="1"/>
</dbReference>
<dbReference type="PROSITE" id="PS51687">
    <property type="entry name" value="SAM_MT_RNA_M5U"/>
    <property type="match status" value="1"/>
</dbReference>
<dbReference type="Gene3D" id="2.40.50.1070">
    <property type="match status" value="1"/>
</dbReference>
<dbReference type="PROSITE" id="PS50926">
    <property type="entry name" value="TRAM"/>
    <property type="match status" value="1"/>
</dbReference>
<name>A0A1L8ST55_9ENTE</name>
<keyword evidence="8" id="KW-1185">Reference proteome</keyword>
<dbReference type="NCBIfam" id="TIGR00479">
    <property type="entry name" value="rumA"/>
    <property type="match status" value="1"/>
</dbReference>
<dbReference type="AlphaFoldDB" id="A0A1L8ST55"/>
<feature type="active site" description="Nucleophile" evidence="4">
    <location>
        <position position="420"/>
    </location>
</feature>
<dbReference type="GO" id="GO:0070475">
    <property type="term" value="P:rRNA base methylation"/>
    <property type="evidence" value="ECO:0007669"/>
    <property type="project" value="TreeGrafter"/>
</dbReference>
<evidence type="ECO:0000256" key="2">
    <source>
        <dbReference type="ARBA" id="ARBA00022679"/>
    </source>
</evidence>
<dbReference type="PROSITE" id="PS01231">
    <property type="entry name" value="TRMA_2"/>
    <property type="match status" value="1"/>
</dbReference>
<dbReference type="EMBL" id="JXKM01000008">
    <property type="protein sequence ID" value="OJG35175.1"/>
    <property type="molecule type" value="Genomic_DNA"/>
</dbReference>
<dbReference type="InterPro" id="IPR030390">
    <property type="entry name" value="MeTrfase_TrmA_AS"/>
</dbReference>
<evidence type="ECO:0000313" key="8">
    <source>
        <dbReference type="Proteomes" id="UP000183700"/>
    </source>
</evidence>
<feature type="binding site" evidence="4">
    <location>
        <position position="345"/>
    </location>
    <ligand>
        <name>S-adenosyl-L-methionine</name>
        <dbReference type="ChEBI" id="CHEBI:59789"/>
    </ligand>
</feature>
<dbReference type="FunFam" id="3.40.50.150:FF:000009">
    <property type="entry name" value="23S rRNA (Uracil(1939)-C(5))-methyltransferase RlmD"/>
    <property type="match status" value="1"/>
</dbReference>
<feature type="binding site" evidence="4">
    <location>
        <position position="393"/>
    </location>
    <ligand>
        <name>S-adenosyl-L-methionine</name>
        <dbReference type="ChEBI" id="CHEBI:59789"/>
    </ligand>
</feature>
<dbReference type="Pfam" id="PF01938">
    <property type="entry name" value="TRAM"/>
    <property type="match status" value="1"/>
</dbReference>
<evidence type="ECO:0000256" key="5">
    <source>
        <dbReference type="PROSITE-ProRule" id="PRU10015"/>
    </source>
</evidence>
<dbReference type="FunFam" id="2.40.50.1070:FF:000003">
    <property type="entry name" value="23S rRNA (Uracil-5-)-methyltransferase RumA"/>
    <property type="match status" value="1"/>
</dbReference>
<dbReference type="InterPro" id="IPR002792">
    <property type="entry name" value="TRAM_dom"/>
</dbReference>
<dbReference type="PANTHER" id="PTHR11061">
    <property type="entry name" value="RNA M5U METHYLTRANSFERASE"/>
    <property type="match status" value="1"/>
</dbReference>
<evidence type="ECO:0000259" key="6">
    <source>
        <dbReference type="PROSITE" id="PS50926"/>
    </source>
</evidence>
<dbReference type="InterPro" id="IPR029063">
    <property type="entry name" value="SAM-dependent_MTases_sf"/>
</dbReference>
<sequence length="464" mass="52620">MIGESVLKENTMTIEKNQTYTVTIDDLSYEGLGVAHIEGFPLFVENALPDEKVTIKAVKVGKKFGYGKVMERFNDNPERQEVKDLDLLRSGIAPLSHMTYDYQLRFKQEQIQKVLKSIAKMPELPVETTLGMKDPFGYRNKAQIPVQKVENKLTTGFYRKNSHTLLPIENYLIQDPAIDQAIITVRDILQRFNVKAYNERDNTGFIRHIVIRRGHYSHEMMVILVTRTERFFKGMEIAEVIKKELPEVVSVIQNVNPEKTNVIMGREEKVLLGKTTIDDTLLGKTYRISSQSFYQVNTEQTEVLYQIAIDLADLNKEDIVVDAYCGIGTIGLSLAEKVKHVYGVEIVPQAIDDAKANAKRNGIENANYEVGKAEKIMPRWAREGIEPSVVFVDPPRKGLDEKFIEASVAANPEKIVYISCNPATLARDLKRYEAFGYQAVKVQPVDLFPQTHHVESVTLLVKAV</sequence>